<dbReference type="AlphaFoldDB" id="B8GSA9"/>
<keyword evidence="6" id="KW-1185">Reference proteome</keyword>
<evidence type="ECO:0000259" key="4">
    <source>
        <dbReference type="Pfam" id="PF25954"/>
    </source>
</evidence>
<reference evidence="5 6" key="1">
    <citation type="journal article" date="2011" name="Stand. Genomic Sci.">
        <title>Complete genome sequence of 'Thioalkalivibrio sulfidophilus' HL-EbGr7.</title>
        <authorList>
            <person name="Muyzer G."/>
            <person name="Sorokin D.Y."/>
            <person name="Mavromatis K."/>
            <person name="Lapidus A."/>
            <person name="Clum A."/>
            <person name="Ivanova N."/>
            <person name="Pati A."/>
            <person name="d'Haeseleer P."/>
            <person name="Woyke T."/>
            <person name="Kyrpides N.C."/>
        </authorList>
    </citation>
    <scope>NUCLEOTIDE SEQUENCE [LARGE SCALE GENOMIC DNA]</scope>
    <source>
        <strain evidence="5 6">HL-EbGR7</strain>
    </source>
</reference>
<accession>B8GSA9</accession>
<dbReference type="KEGG" id="tgr:Tgr7_1731"/>
<dbReference type="Pfam" id="PF25917">
    <property type="entry name" value="BSH_RND"/>
    <property type="match status" value="1"/>
</dbReference>
<dbReference type="InterPro" id="IPR058625">
    <property type="entry name" value="MdtA-like_BSH"/>
</dbReference>
<evidence type="ECO:0000259" key="3">
    <source>
        <dbReference type="Pfam" id="PF25917"/>
    </source>
</evidence>
<dbReference type="STRING" id="396588.Tgr7_1731"/>
<keyword evidence="2" id="KW-0175">Coiled coil</keyword>
<sequence precursor="true">MNKLILPALLLVAFATVLWWLNAPETPDASAPGAAPGAVQGSSRAVAVTVAEVESREMREVLRFTGSLVAASRVEITPRVAGRLDRVFVDIGDTVRRGDLLARLDTDAFEQELQQSRAELAVARAGLAEAEASLEAARRALVRTRELRAQRVASQSELEAAETEVQAQAARLELARSQIQQREAALAGAQIRLSYTELRAQWHGDDTERLVAERYADEGVILQANSPVLALVEPNPLRAVVFVTERDYARLAPGQEAILRAEAYPGERFTGALSRLAPEFRETSRQARVEISVPNDELRLRPGMFVEASIQVSRVENATVVPLDALVEREGAPGVFLLDESGEAPLARFVPVGTGVREGDWVEIRSPELQGRVVTLGHHLLSDSGRVRVVDAEQVDGRGARR</sequence>
<dbReference type="Proteomes" id="UP000002383">
    <property type="component" value="Chromosome"/>
</dbReference>
<dbReference type="Gene3D" id="2.40.30.170">
    <property type="match status" value="1"/>
</dbReference>
<dbReference type="GO" id="GO:0015562">
    <property type="term" value="F:efflux transmembrane transporter activity"/>
    <property type="evidence" value="ECO:0007669"/>
    <property type="project" value="TreeGrafter"/>
</dbReference>
<dbReference type="Gene3D" id="2.40.420.20">
    <property type="match status" value="1"/>
</dbReference>
<dbReference type="Gene3D" id="2.40.50.100">
    <property type="match status" value="1"/>
</dbReference>
<dbReference type="SUPFAM" id="SSF111369">
    <property type="entry name" value="HlyD-like secretion proteins"/>
    <property type="match status" value="1"/>
</dbReference>
<dbReference type="EMBL" id="CP001339">
    <property type="protein sequence ID" value="ACL72813.1"/>
    <property type="molecule type" value="Genomic_DNA"/>
</dbReference>
<dbReference type="PANTHER" id="PTHR30469:SF15">
    <property type="entry name" value="HLYD FAMILY OF SECRETION PROTEINS"/>
    <property type="match status" value="1"/>
</dbReference>
<dbReference type="NCBIfam" id="TIGR01730">
    <property type="entry name" value="RND_mfp"/>
    <property type="match status" value="1"/>
</dbReference>
<dbReference type="Pfam" id="PF25954">
    <property type="entry name" value="Beta-barrel_RND_2"/>
    <property type="match status" value="1"/>
</dbReference>
<gene>
    <name evidence="5" type="ordered locus">Tgr7_1731</name>
</gene>
<dbReference type="HOGENOM" id="CLU_018816_1_2_6"/>
<feature type="coiled-coil region" evidence="2">
    <location>
        <begin position="113"/>
        <end position="180"/>
    </location>
</feature>
<dbReference type="PANTHER" id="PTHR30469">
    <property type="entry name" value="MULTIDRUG RESISTANCE PROTEIN MDTA"/>
    <property type="match status" value="1"/>
</dbReference>
<dbReference type="OrthoDB" id="9800613at2"/>
<proteinExistence type="inferred from homology"/>
<evidence type="ECO:0000256" key="1">
    <source>
        <dbReference type="ARBA" id="ARBA00009477"/>
    </source>
</evidence>
<dbReference type="InterPro" id="IPR006143">
    <property type="entry name" value="RND_pump_MFP"/>
</dbReference>
<dbReference type="FunFam" id="2.40.30.170:FF:000010">
    <property type="entry name" value="Efflux RND transporter periplasmic adaptor subunit"/>
    <property type="match status" value="1"/>
</dbReference>
<dbReference type="InterPro" id="IPR058792">
    <property type="entry name" value="Beta-barrel_RND_2"/>
</dbReference>
<name>B8GSA9_THISH</name>
<dbReference type="eggNOG" id="COG0845">
    <property type="taxonomic scope" value="Bacteria"/>
</dbReference>
<dbReference type="Gene3D" id="1.10.287.470">
    <property type="entry name" value="Helix hairpin bin"/>
    <property type="match status" value="1"/>
</dbReference>
<dbReference type="RefSeq" id="WP_012638295.1">
    <property type="nucleotide sequence ID" value="NC_011901.1"/>
</dbReference>
<dbReference type="GO" id="GO:1990281">
    <property type="term" value="C:efflux pump complex"/>
    <property type="evidence" value="ECO:0007669"/>
    <property type="project" value="TreeGrafter"/>
</dbReference>
<evidence type="ECO:0000256" key="2">
    <source>
        <dbReference type="SAM" id="Coils"/>
    </source>
</evidence>
<comment type="similarity">
    <text evidence="1">Belongs to the membrane fusion protein (MFP) (TC 8.A.1) family.</text>
</comment>
<feature type="domain" description="Multidrug resistance protein MdtA-like barrel-sandwich hybrid" evidence="3">
    <location>
        <begin position="73"/>
        <end position="164"/>
    </location>
</feature>
<organism evidence="5 6">
    <name type="scientific">Thioalkalivibrio sulfidiphilus (strain HL-EbGR7)</name>
    <dbReference type="NCBI Taxonomy" id="396588"/>
    <lineage>
        <taxon>Bacteria</taxon>
        <taxon>Pseudomonadati</taxon>
        <taxon>Pseudomonadota</taxon>
        <taxon>Gammaproteobacteria</taxon>
        <taxon>Chromatiales</taxon>
        <taxon>Ectothiorhodospiraceae</taxon>
        <taxon>Thioalkalivibrio</taxon>
    </lineage>
</organism>
<evidence type="ECO:0000313" key="5">
    <source>
        <dbReference type="EMBL" id="ACL72813.1"/>
    </source>
</evidence>
<evidence type="ECO:0000313" key="6">
    <source>
        <dbReference type="Proteomes" id="UP000002383"/>
    </source>
</evidence>
<feature type="domain" description="CusB-like beta-barrel" evidence="4">
    <location>
        <begin position="242"/>
        <end position="311"/>
    </location>
</feature>
<protein>
    <submittedName>
        <fullName evidence="5">Efflux transporter, RND family, MFP subunit</fullName>
    </submittedName>
</protein>